<sequence>MRASSLVLVVAVALAALLVGGEAKHMDRCEIVSALKRHGITSDLRNWVCLVESESGGRTEKRGPRNKNGSYDYGLFQINSKYWCGIGKVAGDCHLKCEDLLNNDLSDDVRCAKKIFGRHGFRGWYGWRSKCDGKALPDISRC</sequence>
<evidence type="ECO:0000259" key="9">
    <source>
        <dbReference type="PROSITE" id="PS00128"/>
    </source>
</evidence>
<dbReference type="CDD" id="cd16899">
    <property type="entry name" value="LYZ_C_invert"/>
    <property type="match status" value="1"/>
</dbReference>
<dbReference type="PANTHER" id="PTHR11407">
    <property type="entry name" value="LYSOZYME C"/>
    <property type="match status" value="1"/>
</dbReference>
<dbReference type="GO" id="GO:0003796">
    <property type="term" value="F:lysozyme activity"/>
    <property type="evidence" value="ECO:0007669"/>
    <property type="project" value="UniProtKB-EC"/>
</dbReference>
<dbReference type="PRINTS" id="PR00135">
    <property type="entry name" value="LYZLACT"/>
</dbReference>
<gene>
    <name evidence="10" type="primary">LysC</name>
</gene>
<feature type="signal peptide" evidence="8">
    <location>
        <begin position="1"/>
        <end position="23"/>
    </location>
</feature>
<keyword evidence="4" id="KW-0081">Bacteriolytic enzyme</keyword>
<dbReference type="PROSITE" id="PS51348">
    <property type="entry name" value="GLYCOSYL_HYDROL_F22_2"/>
    <property type="match status" value="1"/>
</dbReference>
<evidence type="ECO:0000256" key="8">
    <source>
        <dbReference type="SAM" id="SignalP"/>
    </source>
</evidence>
<dbReference type="InterPro" id="IPR000974">
    <property type="entry name" value="Glyco_hydro_22_lys"/>
</dbReference>
<keyword evidence="6" id="KW-0378">Hydrolase</keyword>
<feature type="chain" id="PRO_5004787333" description="lysozyme" evidence="8">
    <location>
        <begin position="24"/>
        <end position="142"/>
    </location>
</feature>
<comment type="similarity">
    <text evidence="2 7">Belongs to the glycosyl hydrolase 22 family.</text>
</comment>
<dbReference type="EMBL" id="KF777108">
    <property type="protein sequence ID" value="AHE76131.1"/>
    <property type="molecule type" value="mRNA"/>
</dbReference>
<dbReference type="PANTHER" id="PTHR11407:SF63">
    <property type="entry name" value="LYSOZYME C"/>
    <property type="match status" value="1"/>
</dbReference>
<dbReference type="PRINTS" id="PR00137">
    <property type="entry name" value="LYSOZYME"/>
</dbReference>
<keyword evidence="8" id="KW-0732">Signal</keyword>
<keyword evidence="5" id="KW-1015">Disulfide bond</keyword>
<evidence type="ECO:0000256" key="5">
    <source>
        <dbReference type="ARBA" id="ARBA00023157"/>
    </source>
</evidence>
<proteinExistence type="evidence at transcript level"/>
<dbReference type="InterPro" id="IPR019799">
    <property type="entry name" value="Glyco_hydro_22_CS"/>
</dbReference>
<feature type="domain" description="Glycosyl hydrolases family 22 (GH22)" evidence="9">
    <location>
        <begin position="93"/>
        <end position="111"/>
    </location>
</feature>
<evidence type="ECO:0000256" key="7">
    <source>
        <dbReference type="RuleBase" id="RU004440"/>
    </source>
</evidence>
<evidence type="ECO:0000256" key="3">
    <source>
        <dbReference type="ARBA" id="ARBA00012732"/>
    </source>
</evidence>
<organism evidence="10">
    <name type="scientific">Locusta migratoria</name>
    <name type="common">Migratory locust</name>
    <dbReference type="NCBI Taxonomy" id="7004"/>
    <lineage>
        <taxon>Eukaryota</taxon>
        <taxon>Metazoa</taxon>
        <taxon>Ecdysozoa</taxon>
        <taxon>Arthropoda</taxon>
        <taxon>Hexapoda</taxon>
        <taxon>Insecta</taxon>
        <taxon>Pterygota</taxon>
        <taxon>Neoptera</taxon>
        <taxon>Polyneoptera</taxon>
        <taxon>Orthoptera</taxon>
        <taxon>Caelifera</taxon>
        <taxon>Acrididea</taxon>
        <taxon>Acridomorpha</taxon>
        <taxon>Acridoidea</taxon>
        <taxon>Acrididae</taxon>
        <taxon>Oedipodinae</taxon>
        <taxon>Locusta</taxon>
    </lineage>
</organism>
<evidence type="ECO:0000256" key="6">
    <source>
        <dbReference type="ARBA" id="ARBA00023295"/>
    </source>
</evidence>
<dbReference type="SMART" id="SM00263">
    <property type="entry name" value="LYZ1"/>
    <property type="match status" value="1"/>
</dbReference>
<dbReference type="FunFam" id="1.10.530.10:FF:000001">
    <property type="entry name" value="Lysozyme C"/>
    <property type="match status" value="1"/>
</dbReference>
<evidence type="ECO:0000313" key="10">
    <source>
        <dbReference type="EMBL" id="AHE76131.1"/>
    </source>
</evidence>
<keyword evidence="6" id="KW-0326">Glycosidase</keyword>
<keyword evidence="4" id="KW-0929">Antimicrobial</keyword>
<protein>
    <recommendedName>
        <fullName evidence="3">lysozyme</fullName>
        <ecNumber evidence="3">3.2.1.17</ecNumber>
    </recommendedName>
</protein>
<dbReference type="Pfam" id="PF00062">
    <property type="entry name" value="Lys"/>
    <property type="match status" value="1"/>
</dbReference>
<dbReference type="GO" id="GO:0042742">
    <property type="term" value="P:defense response to bacterium"/>
    <property type="evidence" value="ECO:0007669"/>
    <property type="project" value="UniProtKB-KW"/>
</dbReference>
<evidence type="ECO:0000256" key="1">
    <source>
        <dbReference type="ARBA" id="ARBA00000632"/>
    </source>
</evidence>
<dbReference type="AlphaFoldDB" id="W0C415"/>
<dbReference type="InterPro" id="IPR001916">
    <property type="entry name" value="Glyco_hydro_22"/>
</dbReference>
<reference evidence="10" key="1">
    <citation type="submission" date="2013-10" db="EMBL/GenBank/DDBJ databases">
        <title>Molecular cloning, characterization and expression analysis of c-type lysozyme gene from the migratory locust, Locusta migratoria.</title>
        <authorList>
            <person name="Mohamed A.A."/>
            <person name="Elgendy A.M."/>
            <person name="Duvic B."/>
        </authorList>
    </citation>
    <scope>NUCLEOTIDE SEQUENCE</scope>
    <source>
        <tissue evidence="10">Hemocytes</tissue>
    </source>
</reference>
<accession>W0C415</accession>
<evidence type="ECO:0000256" key="4">
    <source>
        <dbReference type="ARBA" id="ARBA00022638"/>
    </source>
</evidence>
<comment type="catalytic activity">
    <reaction evidence="1">
        <text>Hydrolysis of (1-&gt;4)-beta-linkages between N-acetylmuramic acid and N-acetyl-D-glucosamine residues in a peptidoglycan and between N-acetyl-D-glucosamine residues in chitodextrins.</text>
        <dbReference type="EC" id="3.2.1.17"/>
    </reaction>
</comment>
<dbReference type="PROSITE" id="PS00128">
    <property type="entry name" value="GLYCOSYL_HYDROL_F22_1"/>
    <property type="match status" value="1"/>
</dbReference>
<dbReference type="GO" id="GO:0031640">
    <property type="term" value="P:killing of cells of another organism"/>
    <property type="evidence" value="ECO:0007669"/>
    <property type="project" value="UniProtKB-KW"/>
</dbReference>
<evidence type="ECO:0000256" key="2">
    <source>
        <dbReference type="ARBA" id="ARBA00010859"/>
    </source>
</evidence>
<dbReference type="EC" id="3.2.1.17" evidence="3"/>
<dbReference type="Gene3D" id="1.10.530.10">
    <property type="match status" value="1"/>
</dbReference>
<dbReference type="SUPFAM" id="SSF53955">
    <property type="entry name" value="Lysozyme-like"/>
    <property type="match status" value="1"/>
</dbReference>
<name>W0C415_LOCMI</name>
<dbReference type="InterPro" id="IPR023346">
    <property type="entry name" value="Lysozyme-like_dom_sf"/>
</dbReference>